<keyword evidence="2" id="KW-0472">Membrane</keyword>
<dbReference type="PANTHER" id="PTHR28019">
    <property type="entry name" value="CELL MEMBRANE PROTEIN YLR413W-RELATED"/>
    <property type="match status" value="1"/>
</dbReference>
<dbReference type="GO" id="GO:0005886">
    <property type="term" value="C:plasma membrane"/>
    <property type="evidence" value="ECO:0007669"/>
    <property type="project" value="InterPro"/>
</dbReference>
<feature type="transmembrane region" description="Helical" evidence="2">
    <location>
        <begin position="252"/>
        <end position="277"/>
    </location>
</feature>
<feature type="compositionally biased region" description="Basic and acidic residues" evidence="1">
    <location>
        <begin position="284"/>
        <end position="295"/>
    </location>
</feature>
<dbReference type="InterPro" id="IPR009571">
    <property type="entry name" value="SUR7/Rim9-like_fungi"/>
</dbReference>
<name>A0AAN9U5L2_9PEZI</name>
<accession>A0AAN9U5L2</accession>
<evidence type="ECO:0000256" key="2">
    <source>
        <dbReference type="SAM" id="Phobius"/>
    </source>
</evidence>
<dbReference type="InterPro" id="IPR052413">
    <property type="entry name" value="SUR7_domain"/>
</dbReference>
<dbReference type="GO" id="GO:0051285">
    <property type="term" value="C:cell cortex of cell tip"/>
    <property type="evidence" value="ECO:0007669"/>
    <property type="project" value="TreeGrafter"/>
</dbReference>
<feature type="transmembrane region" description="Helical" evidence="2">
    <location>
        <begin position="7"/>
        <end position="28"/>
    </location>
</feature>
<comment type="caution">
    <text evidence="3">The sequence shown here is derived from an EMBL/GenBank/DDBJ whole genome shotgun (WGS) entry which is preliminary data.</text>
</comment>
<dbReference type="EMBL" id="JAKJXP020000211">
    <property type="protein sequence ID" value="KAK7738426.1"/>
    <property type="molecule type" value="Genomic_DNA"/>
</dbReference>
<dbReference type="Pfam" id="PF06687">
    <property type="entry name" value="SUR7"/>
    <property type="match status" value="1"/>
</dbReference>
<dbReference type="PANTHER" id="PTHR28019:SF3">
    <property type="entry name" value="INTEGRAL MEMBRANE PROTEIN (AFU_ORTHOLOGUE AFUA_6G07470)"/>
    <property type="match status" value="1"/>
</dbReference>
<keyword evidence="4" id="KW-1185">Reference proteome</keyword>
<protein>
    <recommendedName>
        <fullName evidence="5">SUR7 protein</fullName>
    </recommendedName>
</protein>
<keyword evidence="2" id="KW-0812">Transmembrane</keyword>
<feature type="transmembrane region" description="Helical" evidence="2">
    <location>
        <begin position="205"/>
        <end position="232"/>
    </location>
</feature>
<keyword evidence="2" id="KW-1133">Transmembrane helix</keyword>
<organism evidence="3 4">
    <name type="scientific">Diatrype stigma</name>
    <dbReference type="NCBI Taxonomy" id="117547"/>
    <lineage>
        <taxon>Eukaryota</taxon>
        <taxon>Fungi</taxon>
        <taxon>Dikarya</taxon>
        <taxon>Ascomycota</taxon>
        <taxon>Pezizomycotina</taxon>
        <taxon>Sordariomycetes</taxon>
        <taxon>Xylariomycetidae</taxon>
        <taxon>Xylariales</taxon>
        <taxon>Diatrypaceae</taxon>
        <taxon>Diatrype</taxon>
    </lineage>
</organism>
<evidence type="ECO:0000256" key="1">
    <source>
        <dbReference type="SAM" id="MobiDB-lite"/>
    </source>
</evidence>
<dbReference type="Proteomes" id="UP001320420">
    <property type="component" value="Unassembled WGS sequence"/>
</dbReference>
<dbReference type="AlphaFoldDB" id="A0AAN9U5L2"/>
<feature type="region of interest" description="Disordered" evidence="1">
    <location>
        <begin position="284"/>
        <end position="337"/>
    </location>
</feature>
<evidence type="ECO:0000313" key="3">
    <source>
        <dbReference type="EMBL" id="KAK7738426.1"/>
    </source>
</evidence>
<evidence type="ECO:0008006" key="5">
    <source>
        <dbReference type="Google" id="ProtNLM"/>
    </source>
</evidence>
<reference evidence="3 4" key="1">
    <citation type="submission" date="2024-02" db="EMBL/GenBank/DDBJ databases">
        <title>De novo assembly and annotation of 12 fungi associated with fruit tree decline syndrome in Ontario, Canada.</title>
        <authorList>
            <person name="Sulman M."/>
            <person name="Ellouze W."/>
            <person name="Ilyukhin E."/>
        </authorList>
    </citation>
    <scope>NUCLEOTIDE SEQUENCE [LARGE SCALE GENOMIC DNA]</scope>
    <source>
        <strain evidence="3 4">M11/M66-122</strain>
    </source>
</reference>
<proteinExistence type="predicted"/>
<dbReference type="GO" id="GO:0031505">
    <property type="term" value="P:fungal-type cell wall organization"/>
    <property type="evidence" value="ECO:0007669"/>
    <property type="project" value="TreeGrafter"/>
</dbReference>
<gene>
    <name evidence="3" type="ORF">SLS62_011404</name>
</gene>
<feature type="transmembrane region" description="Helical" evidence="2">
    <location>
        <begin position="177"/>
        <end position="198"/>
    </location>
</feature>
<sequence>MGVGRFFCVALPFILTVASILCMLIAGLTGVTNTKALYIFRIDVSNVTIDASTIATIAGLDDTVTNQIEQLTGRAPATADDIASGLDSVAALNGLTAADLGLGKVYDISLWGYCVTWQDDSHNCTKPQYNWAEASSSSENNTLISQMQSMDGVNDTALPAVMDGLEAFEKLNKWTEVVYIIAMIGLGLELAVGLFTACSSAVSCVTWFISGIATLFVVASAVLVTVMATVAVGTIEGAASEQGAHASYNTSYLAVIWLGAAFAIAASSFWLLTICCCKPERRPYSRKGNHGETEKFIPTGSYQPIGETHQPGYNYGAPQRGGARSDLAYEPYSHARA</sequence>
<evidence type="ECO:0000313" key="4">
    <source>
        <dbReference type="Proteomes" id="UP001320420"/>
    </source>
</evidence>